<keyword evidence="1 9" id="KW-0808">Transferase</keyword>
<dbReference type="PRINTS" id="PR00100">
    <property type="entry name" value="AOTCASE"/>
</dbReference>
<dbReference type="Gene3D" id="2.30.30.20">
    <property type="entry name" value="Aspartate carbamoyltransferase regulatory subunit, C-terminal domain"/>
    <property type="match status" value="1"/>
</dbReference>
<keyword evidence="3" id="KW-0862">Zinc</keyword>
<protein>
    <recommendedName>
        <fullName evidence="5">Aspartate carbamoyltransferase</fullName>
        <ecNumber evidence="5">2.1.3.2</ecNumber>
    </recommendedName>
</protein>
<evidence type="ECO:0000256" key="3">
    <source>
        <dbReference type="ARBA" id="ARBA00022833"/>
    </source>
</evidence>
<dbReference type="SUPFAM" id="SSF54893">
    <property type="entry name" value="Aspartate carbamoyltransferase, Regulatory-chain, N-terminal domain"/>
    <property type="match status" value="1"/>
</dbReference>
<proteinExistence type="predicted"/>
<keyword evidence="4" id="KW-0665">Pyrimidine biosynthesis</keyword>
<evidence type="ECO:0000313" key="10">
    <source>
        <dbReference type="Proteomes" id="UP000324209"/>
    </source>
</evidence>
<dbReference type="InterPro" id="IPR006130">
    <property type="entry name" value="Asp/Orn_carbamoylTrfase"/>
</dbReference>
<dbReference type="SUPFAM" id="SSF57825">
    <property type="entry name" value="Aspartate carbamoyltransferase, Regulatory-chain, C-terminal domain"/>
    <property type="match status" value="1"/>
</dbReference>
<dbReference type="GO" id="GO:0016597">
    <property type="term" value="F:amino acid binding"/>
    <property type="evidence" value="ECO:0007669"/>
    <property type="project" value="InterPro"/>
</dbReference>
<dbReference type="OrthoDB" id="9802587at2"/>
<dbReference type="GO" id="GO:0046872">
    <property type="term" value="F:metal ion binding"/>
    <property type="evidence" value="ECO:0007669"/>
    <property type="project" value="UniProtKB-KW"/>
</dbReference>
<evidence type="ECO:0000256" key="2">
    <source>
        <dbReference type="ARBA" id="ARBA00022723"/>
    </source>
</evidence>
<dbReference type="PANTHER" id="PTHR35805">
    <property type="entry name" value="ASPARTATE CARBAMOYLTRANSFERASE REGULATORY CHAIN"/>
    <property type="match status" value="1"/>
</dbReference>
<dbReference type="EC" id="2.1.3.2" evidence="5"/>
<evidence type="ECO:0000256" key="5">
    <source>
        <dbReference type="NCBIfam" id="TIGR00670"/>
    </source>
</evidence>
<dbReference type="GO" id="GO:0006207">
    <property type="term" value="P:'de novo' pyrimidine nucleobase biosynthetic process"/>
    <property type="evidence" value="ECO:0007669"/>
    <property type="project" value="InterPro"/>
</dbReference>
<evidence type="ECO:0000313" key="9">
    <source>
        <dbReference type="EMBL" id="QEN07299.1"/>
    </source>
</evidence>
<evidence type="ECO:0000259" key="6">
    <source>
        <dbReference type="Pfam" id="PF01948"/>
    </source>
</evidence>
<dbReference type="InterPro" id="IPR002801">
    <property type="entry name" value="Asp_carbamoylTrfase_reg"/>
</dbReference>
<accession>A0A5C1QJF1</accession>
<dbReference type="KEGG" id="ock:EXM22_04580"/>
<gene>
    <name evidence="9" type="primary">pyrB</name>
    <name evidence="9" type="ORF">EXM22_04580</name>
</gene>
<dbReference type="PANTHER" id="PTHR35805:SF1">
    <property type="entry name" value="ASPARTATE CARBAMOYLTRANSFERASE REGULATORY CHAIN"/>
    <property type="match status" value="1"/>
</dbReference>
<reference evidence="9 10" key="1">
    <citation type="submission" date="2019-02" db="EMBL/GenBank/DDBJ databases">
        <title>Complete Genome Sequence and Methylome Analysis of free living Spirochaetas.</title>
        <authorList>
            <person name="Fomenkov A."/>
            <person name="Dubinina G."/>
            <person name="Leshcheva N."/>
            <person name="Mikheeva N."/>
            <person name="Grabovich M."/>
            <person name="Vincze T."/>
            <person name="Roberts R.J."/>
        </authorList>
    </citation>
    <scope>NUCLEOTIDE SEQUENCE [LARGE SCALE GENOMIC DNA]</scope>
    <source>
        <strain evidence="9 10">K2</strain>
    </source>
</reference>
<dbReference type="Proteomes" id="UP000324209">
    <property type="component" value="Chromosome"/>
</dbReference>
<keyword evidence="2" id="KW-0479">Metal-binding</keyword>
<feature type="domain" description="Aspartate/ornithine carbamoyltransferase carbamoyl-P binding" evidence="7">
    <location>
        <begin position="12"/>
        <end position="165"/>
    </location>
</feature>
<keyword evidence="10" id="KW-1185">Reference proteome</keyword>
<dbReference type="PRINTS" id="PR00101">
    <property type="entry name" value="ATCASE"/>
</dbReference>
<dbReference type="InterPro" id="IPR006132">
    <property type="entry name" value="Asp/Orn_carbamoyltranf_P-bd"/>
</dbReference>
<feature type="domain" description="Aspartate carbamoyltransferase regulatory subunit C-terminal" evidence="8">
    <location>
        <begin position="473"/>
        <end position="522"/>
    </location>
</feature>
<dbReference type="SUPFAM" id="SSF53671">
    <property type="entry name" value="Aspartate/ornithine carbamoyltransferase"/>
    <property type="match status" value="1"/>
</dbReference>
<dbReference type="GO" id="GO:0006520">
    <property type="term" value="P:amino acid metabolic process"/>
    <property type="evidence" value="ECO:0007669"/>
    <property type="project" value="InterPro"/>
</dbReference>
<evidence type="ECO:0000259" key="8">
    <source>
        <dbReference type="Pfam" id="PF02748"/>
    </source>
</evidence>
<dbReference type="Pfam" id="PF02729">
    <property type="entry name" value="OTCace_N"/>
    <property type="match status" value="1"/>
</dbReference>
<evidence type="ECO:0000256" key="1">
    <source>
        <dbReference type="ARBA" id="ARBA00022679"/>
    </source>
</evidence>
<dbReference type="InterPro" id="IPR036793">
    <property type="entry name" value="Asp_carbatrfase_reg_N_sf"/>
</dbReference>
<sequence>MKNIFAGRTIGVVNDLSRDEQLYLYKKTAELKKKYLNNEDVSEFRISDPDMSAYLIFMENSTRTKESFRNAVQFHDIKLNIFDSGTSSFTKQESFSDTIKMLFGYSKRSLFIMRTSEEGVCHFLDEELEEYARKMSYDKAAFLNGGDGKHEHPTQEFLDEFTFLEKKNWDNSSIHIVLTGDLYHGRTVHSKVDGLRIFNEVKVDLIAPPELSMPDYYERRMVENGFKLRKFDTIEEYLGQDEIADIWYFTRLQLERMGDKVKEKEHQLRTAVTFREEFLDKIPPQSKFYHPLPRHKVYPVIPDFLDHTSYNGWDEQSVNGFFTRTIEIAMVGGKVGADFDGLGIENHKKDKKFIEKVPVTRKSHIVDRYKVGIKPVDSGIVIDHISSGEDLSTIWNQIEKIRRILKLNCRSSHGVYHSNDRTVYKGIISLPDILELSDTDIKKLAAISPECTLNIIKDESVHEKFRLHMPPQIYNFEEISCKNENCISHPEKHQHVKTYFLRSTDSMFVCKYCEKSHSFEEIWDI</sequence>
<dbReference type="AlphaFoldDB" id="A0A5C1QJF1"/>
<dbReference type="NCBIfam" id="TIGR00670">
    <property type="entry name" value="asp_carb_tr"/>
    <property type="match status" value="1"/>
</dbReference>
<dbReference type="GO" id="GO:0004070">
    <property type="term" value="F:aspartate carbamoyltransferase activity"/>
    <property type="evidence" value="ECO:0007669"/>
    <property type="project" value="UniProtKB-UniRule"/>
</dbReference>
<dbReference type="EMBL" id="CP036150">
    <property type="protein sequence ID" value="QEN07299.1"/>
    <property type="molecule type" value="Genomic_DNA"/>
</dbReference>
<dbReference type="InterPro" id="IPR002082">
    <property type="entry name" value="Asp_carbamoyltransf"/>
</dbReference>
<dbReference type="RefSeq" id="WP_149485381.1">
    <property type="nucleotide sequence ID" value="NZ_CP036150.1"/>
</dbReference>
<dbReference type="GO" id="GO:0009347">
    <property type="term" value="C:aspartate carbamoyltransferase complex"/>
    <property type="evidence" value="ECO:0007669"/>
    <property type="project" value="InterPro"/>
</dbReference>
<dbReference type="InterPro" id="IPR020542">
    <property type="entry name" value="Asp_carbamoyltrfase_reg_C"/>
</dbReference>
<dbReference type="InterPro" id="IPR036792">
    <property type="entry name" value="Asp_carbatrfase_reg_C_sf"/>
</dbReference>
<feature type="domain" description="Aspartate carbamoyltransferase regulatory subunit N-terminal" evidence="6">
    <location>
        <begin position="372"/>
        <end position="468"/>
    </location>
</feature>
<dbReference type="GO" id="GO:0009220">
    <property type="term" value="P:pyrimidine ribonucleotide biosynthetic process"/>
    <property type="evidence" value="ECO:0007669"/>
    <property type="project" value="UniProtKB-UniRule"/>
</dbReference>
<evidence type="ECO:0000256" key="4">
    <source>
        <dbReference type="ARBA" id="ARBA00022975"/>
    </source>
</evidence>
<name>A0A5C1QJF1_9SPIO</name>
<dbReference type="Pfam" id="PF01948">
    <property type="entry name" value="PyrI"/>
    <property type="match status" value="1"/>
</dbReference>
<dbReference type="InterPro" id="IPR036901">
    <property type="entry name" value="Asp/Orn_carbamoylTrfase_sf"/>
</dbReference>
<dbReference type="Gene3D" id="3.40.50.1370">
    <property type="entry name" value="Aspartate/ornithine carbamoyltransferase"/>
    <property type="match status" value="2"/>
</dbReference>
<evidence type="ECO:0000259" key="7">
    <source>
        <dbReference type="Pfam" id="PF02729"/>
    </source>
</evidence>
<dbReference type="PROSITE" id="PS00097">
    <property type="entry name" value="CARBAMOYLTRANSFERASE"/>
    <property type="match status" value="1"/>
</dbReference>
<dbReference type="InterPro" id="IPR020545">
    <property type="entry name" value="Asp_carbamoyltransf_reg_N"/>
</dbReference>
<organism evidence="9 10">
    <name type="scientific">Oceanispirochaeta crateris</name>
    <dbReference type="NCBI Taxonomy" id="2518645"/>
    <lineage>
        <taxon>Bacteria</taxon>
        <taxon>Pseudomonadati</taxon>
        <taxon>Spirochaetota</taxon>
        <taxon>Spirochaetia</taxon>
        <taxon>Spirochaetales</taxon>
        <taxon>Spirochaetaceae</taxon>
        <taxon>Oceanispirochaeta</taxon>
    </lineage>
</organism>
<dbReference type="Pfam" id="PF02748">
    <property type="entry name" value="PyrI_C"/>
    <property type="match status" value="1"/>
</dbReference>
<dbReference type="Gene3D" id="3.30.70.140">
    <property type="entry name" value="Aspartate carbamoyltransferase regulatory subunit, N-terminal domain"/>
    <property type="match status" value="1"/>
</dbReference>